<comment type="subcellular location">
    <subcellularLocation>
        <location evidence="1">Cell membrane</location>
        <topology evidence="1">Multi-pass membrane protein</topology>
    </subcellularLocation>
</comment>
<feature type="transmembrane region" description="Helical" evidence="12">
    <location>
        <begin position="667"/>
        <end position="684"/>
    </location>
</feature>
<feature type="transmembrane region" description="Helical" evidence="12">
    <location>
        <begin position="15"/>
        <end position="40"/>
    </location>
</feature>
<keyword evidence="4" id="KW-1003">Cell membrane</keyword>
<dbReference type="Gene3D" id="1.20.1560.10">
    <property type="entry name" value="ABC transporter type 1, transmembrane domain"/>
    <property type="match status" value="2"/>
</dbReference>
<dbReference type="GO" id="GO:0140359">
    <property type="term" value="F:ABC-type transporter activity"/>
    <property type="evidence" value="ECO:0007669"/>
    <property type="project" value="InterPro"/>
</dbReference>
<proteinExistence type="inferred from homology"/>
<sequence length="1200" mass="128394">MSAHLTVLQLIRRRAGLLGVGAALSVAAALLGLVPALVIYQMTATMLAGGAAAAADGLGWLLAGAVLAVIAKAALQSVSAHVAHVAAYDILYDIRVALGRHLSSLPLGALGGRTTGATKKVLHDDVEQIESALSHAVPDIASALVAPLAALALLAFVDVRLALALFAPMPLIGLAYWVTLRASKSERMSHMMSHVALNSVVVQYVAGMKVIKAFTRANSSFAELTDAIDAYARSSEAYAVAALKPFAVMLVLLRSTLLTVLPTGALLLAMGWTTPEAVILALLLGIGVTPPLAKLTYSAGHAFWKIKIASAEIERLLAIPPLAEPAAPQTPRDNGVRFEDVRLEIDGHVILNGVSFEARPGEVTALVGPSGAGKSTIAKLVPRFFEVSSGAVSVGGVDVRRIATDDLMSRVAFVFQETFLFDDTVRNNIRVGRPEASDAEIEAAARRACVTDFLDELSDGLDSRIGEDGALLSGGQRQRIAIARAILKDAPIVVLDEATASLDAESEERVHAALSELAAGRTVIVIAHRLATIRGADQILVIADGRIEAAGAHAELHQSSITYRQQWQAYERSQTWRFEGRGEARTEAPAPAVEDDAGGQPDLAYENLAGGSFFRMFFRLLGPERARFLRVALPLQFAEGFVHGAPILLAALSVIDLLHDRLTVERAAIYSAILVVCFAVEIVMQHAALRALWRVQPRAIAALQKAVGYRLRRLPLSFFHGADAGRLTGLLVAHPAQIDFISAPGQFLRAVIGPAMAALVLVWFDWRLTLCLFATLPLYLVVLHWTDRIYCAVWDRLIEARAQADRSMLEFLRGLPVIRAFGMSVTTAAGFDDAMKGYRDASLHTVSKVTPTFGVGVGVLELGFVVLACGGGLMAASGLVPVETFVLFALFSLAFYIPILDAAELTSYRRLIERSMEAIGKAFDAPILPDPAPGTARIPERFDVRLEKVRFAYGERRVLDDVSVTLPDGKLTAIVGPSGAGKSTLVNLIARFWDVDSGSVEIGGVDVRSMPQARLYGSLAMVFQNDFLFDDTVEANLRIGRPDATMEQIERATRAARIHGRIMQLPDGYATRIGESGVHLSGGEKQRLVIARALLKDAPIVLLDEATAAIDPENELAIREALGALTQGRTAMVIAHRLASVTTADQIVVLARGAGVAGVGSHQHLLATCPLYRDLWRAQNATDRWSGEARDGHQHVPAGA</sequence>
<dbReference type="CDD" id="cd07346">
    <property type="entry name" value="ABC_6TM_exporters"/>
    <property type="match status" value="1"/>
</dbReference>
<feature type="transmembrane region" description="Helical" evidence="12">
    <location>
        <begin position="163"/>
        <end position="182"/>
    </location>
</feature>
<gene>
    <name evidence="15" type="ORF">GCM10008171_27090</name>
</gene>
<evidence type="ECO:0000256" key="2">
    <source>
        <dbReference type="ARBA" id="ARBA00005417"/>
    </source>
</evidence>
<evidence type="ECO:0000256" key="4">
    <source>
        <dbReference type="ARBA" id="ARBA00022475"/>
    </source>
</evidence>
<dbReference type="InterPro" id="IPR003593">
    <property type="entry name" value="AAA+_ATPase"/>
</dbReference>
<dbReference type="PANTHER" id="PTHR24221">
    <property type="entry name" value="ATP-BINDING CASSETTE SUB-FAMILY B"/>
    <property type="match status" value="1"/>
</dbReference>
<feature type="transmembrane region" description="Helical" evidence="12">
    <location>
        <begin position="46"/>
        <end position="71"/>
    </location>
</feature>
<dbReference type="FunFam" id="3.40.50.300:FF:000221">
    <property type="entry name" value="Multidrug ABC transporter ATP-binding protein"/>
    <property type="match status" value="2"/>
</dbReference>
<feature type="transmembrane region" description="Helical" evidence="12">
    <location>
        <begin position="851"/>
        <end position="873"/>
    </location>
</feature>
<reference evidence="15" key="2">
    <citation type="submission" date="2023-01" db="EMBL/GenBank/DDBJ databases">
        <authorList>
            <person name="Sun Q."/>
            <person name="Evtushenko L."/>
        </authorList>
    </citation>
    <scope>NUCLEOTIDE SEQUENCE</scope>
    <source>
        <strain evidence="15">VKM B-2555</strain>
    </source>
</reference>
<dbReference type="GO" id="GO:0005524">
    <property type="term" value="F:ATP binding"/>
    <property type="evidence" value="ECO:0007669"/>
    <property type="project" value="UniProtKB-KW"/>
</dbReference>
<keyword evidence="7" id="KW-0547">Nucleotide-binding</keyword>
<keyword evidence="5" id="KW-0762">Sugar transport</keyword>
<evidence type="ECO:0000256" key="1">
    <source>
        <dbReference type="ARBA" id="ARBA00004651"/>
    </source>
</evidence>
<dbReference type="GO" id="GO:0016887">
    <property type="term" value="F:ATP hydrolysis activity"/>
    <property type="evidence" value="ECO:0007669"/>
    <property type="project" value="InterPro"/>
</dbReference>
<name>A0A9W6N4L2_9HYPH</name>
<evidence type="ECO:0000256" key="5">
    <source>
        <dbReference type="ARBA" id="ARBA00022597"/>
    </source>
</evidence>
<dbReference type="InterPro" id="IPR027417">
    <property type="entry name" value="P-loop_NTPase"/>
</dbReference>
<evidence type="ECO:0000259" key="13">
    <source>
        <dbReference type="PROSITE" id="PS50893"/>
    </source>
</evidence>
<feature type="transmembrane region" description="Helical" evidence="12">
    <location>
        <begin position="772"/>
        <end position="790"/>
    </location>
</feature>
<feature type="transmembrane region" description="Helical" evidence="12">
    <location>
        <begin position="251"/>
        <end position="272"/>
    </location>
</feature>
<evidence type="ECO:0000256" key="7">
    <source>
        <dbReference type="ARBA" id="ARBA00022741"/>
    </source>
</evidence>
<feature type="transmembrane region" description="Helical" evidence="12">
    <location>
        <begin position="278"/>
        <end position="297"/>
    </location>
</feature>
<evidence type="ECO:0008006" key="17">
    <source>
        <dbReference type="Google" id="ProtNLM"/>
    </source>
</evidence>
<evidence type="ECO:0000256" key="3">
    <source>
        <dbReference type="ARBA" id="ARBA00022448"/>
    </source>
</evidence>
<dbReference type="SUPFAM" id="SSF90123">
    <property type="entry name" value="ABC transporter transmembrane region"/>
    <property type="match status" value="2"/>
</dbReference>
<dbReference type="AlphaFoldDB" id="A0A9W6N4L2"/>
<keyword evidence="16" id="KW-1185">Reference proteome</keyword>
<feature type="transmembrane region" description="Helical" evidence="12">
    <location>
        <begin position="811"/>
        <end position="831"/>
    </location>
</feature>
<dbReference type="InterPro" id="IPR011527">
    <property type="entry name" value="ABC1_TM_dom"/>
</dbReference>
<feature type="transmembrane region" description="Helical" evidence="12">
    <location>
        <begin position="880"/>
        <end position="900"/>
    </location>
</feature>
<evidence type="ECO:0000256" key="10">
    <source>
        <dbReference type="ARBA" id="ARBA00023136"/>
    </source>
</evidence>
<evidence type="ECO:0000259" key="14">
    <source>
        <dbReference type="PROSITE" id="PS50929"/>
    </source>
</evidence>
<reference evidence="15" key="1">
    <citation type="journal article" date="2014" name="Int. J. Syst. Evol. Microbiol.">
        <title>Complete genome sequence of Corynebacterium casei LMG S-19264T (=DSM 44701T), isolated from a smear-ripened cheese.</title>
        <authorList>
            <consortium name="US DOE Joint Genome Institute (JGI-PGF)"/>
            <person name="Walter F."/>
            <person name="Albersmeier A."/>
            <person name="Kalinowski J."/>
            <person name="Ruckert C."/>
        </authorList>
    </citation>
    <scope>NUCLEOTIDE SEQUENCE</scope>
    <source>
        <strain evidence="15">VKM B-2555</strain>
    </source>
</reference>
<evidence type="ECO:0000256" key="11">
    <source>
        <dbReference type="SAM" id="MobiDB-lite"/>
    </source>
</evidence>
<feature type="region of interest" description="Disordered" evidence="11">
    <location>
        <begin position="580"/>
        <end position="599"/>
    </location>
</feature>
<dbReference type="Proteomes" id="UP001143364">
    <property type="component" value="Unassembled WGS sequence"/>
</dbReference>
<dbReference type="SMART" id="SM00382">
    <property type="entry name" value="AAA"/>
    <property type="match status" value="2"/>
</dbReference>
<dbReference type="Pfam" id="PF00664">
    <property type="entry name" value="ABC_membrane"/>
    <property type="match status" value="2"/>
</dbReference>
<evidence type="ECO:0000256" key="6">
    <source>
        <dbReference type="ARBA" id="ARBA00022692"/>
    </source>
</evidence>
<evidence type="ECO:0000256" key="12">
    <source>
        <dbReference type="SAM" id="Phobius"/>
    </source>
</evidence>
<protein>
    <recommendedName>
        <fullName evidence="17">ABC transporter ATP-binding protein</fullName>
    </recommendedName>
</protein>
<comment type="caution">
    <text evidence="15">The sequence shown here is derived from an EMBL/GenBank/DDBJ whole genome shotgun (WGS) entry which is preliminary data.</text>
</comment>
<keyword evidence="3" id="KW-0813">Transport</keyword>
<feature type="domain" description="ABC transmembrane type-1" evidence="14">
    <location>
        <begin position="20"/>
        <end position="296"/>
    </location>
</feature>
<feature type="transmembrane region" description="Helical" evidence="12">
    <location>
        <begin position="140"/>
        <end position="157"/>
    </location>
</feature>
<dbReference type="EMBL" id="BSFK01000016">
    <property type="protein sequence ID" value="GLK77455.1"/>
    <property type="molecule type" value="Genomic_DNA"/>
</dbReference>
<dbReference type="InterPro" id="IPR036640">
    <property type="entry name" value="ABC1_TM_sf"/>
</dbReference>
<accession>A0A9W6N4L2</accession>
<feature type="domain" description="ABC transmembrane type-1" evidence="14">
    <location>
        <begin position="654"/>
        <end position="911"/>
    </location>
</feature>
<dbReference type="PROSITE" id="PS50929">
    <property type="entry name" value="ABC_TM1F"/>
    <property type="match status" value="2"/>
</dbReference>
<dbReference type="InterPro" id="IPR017871">
    <property type="entry name" value="ABC_transporter-like_CS"/>
</dbReference>
<dbReference type="Pfam" id="PF00005">
    <property type="entry name" value="ABC_tran"/>
    <property type="match status" value="2"/>
</dbReference>
<dbReference type="InterPro" id="IPR003439">
    <property type="entry name" value="ABC_transporter-like_ATP-bd"/>
</dbReference>
<dbReference type="GO" id="GO:0005886">
    <property type="term" value="C:plasma membrane"/>
    <property type="evidence" value="ECO:0007669"/>
    <property type="project" value="UniProtKB-SubCell"/>
</dbReference>
<dbReference type="InterPro" id="IPR039421">
    <property type="entry name" value="Type_1_exporter"/>
</dbReference>
<evidence type="ECO:0000256" key="8">
    <source>
        <dbReference type="ARBA" id="ARBA00022840"/>
    </source>
</evidence>
<dbReference type="Gene3D" id="3.40.50.300">
    <property type="entry name" value="P-loop containing nucleotide triphosphate hydrolases"/>
    <property type="match status" value="2"/>
</dbReference>
<evidence type="ECO:0000256" key="9">
    <source>
        <dbReference type="ARBA" id="ARBA00022989"/>
    </source>
</evidence>
<keyword evidence="9 12" id="KW-1133">Transmembrane helix</keyword>
<dbReference type="PROSITE" id="PS50893">
    <property type="entry name" value="ABC_TRANSPORTER_2"/>
    <property type="match status" value="2"/>
</dbReference>
<feature type="domain" description="ABC transporter" evidence="13">
    <location>
        <begin position="336"/>
        <end position="569"/>
    </location>
</feature>
<dbReference type="PANTHER" id="PTHR24221:SF654">
    <property type="entry name" value="ATP-BINDING CASSETTE SUB-FAMILY B MEMBER 6"/>
    <property type="match status" value="1"/>
</dbReference>
<dbReference type="RefSeq" id="WP_271205301.1">
    <property type="nucleotide sequence ID" value="NZ_BSFK01000016.1"/>
</dbReference>
<organism evidence="15 16">
    <name type="scientific">Methylopila jiangsuensis</name>
    <dbReference type="NCBI Taxonomy" id="586230"/>
    <lineage>
        <taxon>Bacteria</taxon>
        <taxon>Pseudomonadati</taxon>
        <taxon>Pseudomonadota</taxon>
        <taxon>Alphaproteobacteria</taxon>
        <taxon>Hyphomicrobiales</taxon>
        <taxon>Methylopilaceae</taxon>
        <taxon>Methylopila</taxon>
    </lineage>
</organism>
<keyword evidence="6 12" id="KW-0812">Transmembrane</keyword>
<evidence type="ECO:0000313" key="16">
    <source>
        <dbReference type="Proteomes" id="UP001143364"/>
    </source>
</evidence>
<keyword evidence="8" id="KW-0067">ATP-binding</keyword>
<keyword evidence="10 12" id="KW-0472">Membrane</keyword>
<comment type="similarity">
    <text evidence="2">Belongs to the ABC transporter superfamily.</text>
</comment>
<dbReference type="PROSITE" id="PS00211">
    <property type="entry name" value="ABC_TRANSPORTER_1"/>
    <property type="match status" value="2"/>
</dbReference>
<feature type="domain" description="ABC transporter" evidence="13">
    <location>
        <begin position="944"/>
        <end position="1178"/>
    </location>
</feature>
<evidence type="ECO:0000313" key="15">
    <source>
        <dbReference type="EMBL" id="GLK77455.1"/>
    </source>
</evidence>
<dbReference type="SUPFAM" id="SSF52540">
    <property type="entry name" value="P-loop containing nucleoside triphosphate hydrolases"/>
    <property type="match status" value="2"/>
</dbReference>